<dbReference type="InterPro" id="IPR036188">
    <property type="entry name" value="FAD/NAD-bd_sf"/>
</dbReference>
<dbReference type="EMBL" id="JPOX01000002">
    <property type="protein sequence ID" value="KFX52648.1"/>
    <property type="molecule type" value="Genomic_DNA"/>
</dbReference>
<dbReference type="PANTHER" id="PTHR47178:SF2">
    <property type="entry name" value="FAD-BINDING DOMAIN-CONTAINING PROTEIN"/>
    <property type="match status" value="1"/>
</dbReference>
<feature type="domain" description="FAD-binding" evidence="6">
    <location>
        <begin position="116"/>
        <end position="365"/>
    </location>
</feature>
<reference evidence="7" key="1">
    <citation type="journal article" date="2014" name="PLoS Genet.">
        <title>Signature Gene Expression Reveals Novel Clues to the Molecular Mechanisms of Dimorphic Transition in Penicillium marneffei.</title>
        <authorList>
            <person name="Yang E."/>
            <person name="Wang G."/>
            <person name="Cai J."/>
            <person name="Woo P.C."/>
            <person name="Lau S.K."/>
            <person name="Yuen K.-Y."/>
            <person name="Chow W.-N."/>
            <person name="Lin X."/>
        </authorList>
    </citation>
    <scope>NUCLEOTIDE SEQUENCE [LARGE SCALE GENOMIC DNA]</scope>
    <source>
        <strain evidence="7">PM1</strain>
    </source>
</reference>
<evidence type="ECO:0000313" key="7">
    <source>
        <dbReference type="EMBL" id="KFX52648.1"/>
    </source>
</evidence>
<dbReference type="Pfam" id="PF01494">
    <property type="entry name" value="FAD_binding_3"/>
    <property type="match status" value="1"/>
</dbReference>
<evidence type="ECO:0000256" key="1">
    <source>
        <dbReference type="ARBA" id="ARBA00001974"/>
    </source>
</evidence>
<dbReference type="AlphaFoldDB" id="A0A093Y594"/>
<accession>A0A093Y594</accession>
<gene>
    <name evidence="7" type="ORF">GQ26_0020860</name>
</gene>
<dbReference type="eggNOG" id="KOG2614">
    <property type="taxonomic scope" value="Eukaryota"/>
</dbReference>
<sequence>MTKKPMRVIIVGAGLAGLALAHGLQKLNIAFVIVDRETTPRDRNWCITMSWSLPLLQKLVPASIFECINLCQPDPTTDPTEAGKYGIAIRDGSTGKVKIRTQFPGIRRVNHKKTKHHLSQGLSVQYGKRLVDITVGPDDDEVAAHFDDGTQETGTIIVGADGGISQVRRWLLGNEAAQEVLPCQFMNFSFGLPADSAQWLERSLGPTIEVAAHPRDMYMGISLLDKPDTKKPETWLFYILAVWKLGDTSDGQGSGSQLSELRSRMDDWADPFKTVVEMLPDDTFIKQDKLRIWHTKPWNNHQGRVTLIGDAAHSMTFHRGQGGNLAIKDAYELFNKLVLVHREENDQKEAIDTYDKGALLRGEEVEISRQCTMAFMDYENLENSPLYQIGINPAMQY</sequence>
<dbReference type="GO" id="GO:0004497">
    <property type="term" value="F:monooxygenase activity"/>
    <property type="evidence" value="ECO:0007669"/>
    <property type="project" value="UniProtKB-KW"/>
</dbReference>
<dbReference type="GO" id="GO:0071949">
    <property type="term" value="F:FAD binding"/>
    <property type="evidence" value="ECO:0007669"/>
    <property type="project" value="InterPro"/>
</dbReference>
<dbReference type="HOGENOM" id="CLU_009665_3_2_1"/>
<dbReference type="SUPFAM" id="SSF51905">
    <property type="entry name" value="FAD/NAD(P)-binding domain"/>
    <property type="match status" value="1"/>
</dbReference>
<dbReference type="PRINTS" id="PR00420">
    <property type="entry name" value="RNGMNOXGNASE"/>
</dbReference>
<evidence type="ECO:0000256" key="2">
    <source>
        <dbReference type="ARBA" id="ARBA00022630"/>
    </source>
</evidence>
<name>A0A093Y594_TALMA</name>
<keyword evidence="2" id="KW-0285">Flavoprotein</keyword>
<proteinExistence type="predicted"/>
<comment type="caution">
    <text evidence="7">The sequence shown here is derived from an EMBL/GenBank/DDBJ whole genome shotgun (WGS) entry which is preliminary data.</text>
</comment>
<dbReference type="Gene3D" id="3.50.50.60">
    <property type="entry name" value="FAD/NAD(P)-binding domain"/>
    <property type="match status" value="1"/>
</dbReference>
<comment type="cofactor">
    <cofactor evidence="1">
        <name>FAD</name>
        <dbReference type="ChEBI" id="CHEBI:57692"/>
    </cofactor>
</comment>
<keyword evidence="5" id="KW-0503">Monooxygenase</keyword>
<dbReference type="InterPro" id="IPR002938">
    <property type="entry name" value="FAD-bd"/>
</dbReference>
<evidence type="ECO:0000256" key="4">
    <source>
        <dbReference type="ARBA" id="ARBA00023002"/>
    </source>
</evidence>
<keyword evidence="3" id="KW-0274">FAD</keyword>
<protein>
    <submittedName>
        <fullName evidence="7">Zeaxanthin epoxidase, chloroplastic</fullName>
    </submittedName>
</protein>
<evidence type="ECO:0000259" key="6">
    <source>
        <dbReference type="Pfam" id="PF01494"/>
    </source>
</evidence>
<dbReference type="PANTHER" id="PTHR47178">
    <property type="entry name" value="MONOOXYGENASE, FAD-BINDING"/>
    <property type="match status" value="1"/>
</dbReference>
<evidence type="ECO:0000256" key="5">
    <source>
        <dbReference type="ARBA" id="ARBA00023033"/>
    </source>
</evidence>
<organism evidence="7">
    <name type="scientific">Talaromyces marneffei PM1</name>
    <dbReference type="NCBI Taxonomy" id="1077442"/>
    <lineage>
        <taxon>Eukaryota</taxon>
        <taxon>Fungi</taxon>
        <taxon>Dikarya</taxon>
        <taxon>Ascomycota</taxon>
        <taxon>Pezizomycotina</taxon>
        <taxon>Eurotiomycetes</taxon>
        <taxon>Eurotiomycetidae</taxon>
        <taxon>Eurotiales</taxon>
        <taxon>Trichocomaceae</taxon>
        <taxon>Talaromyces</taxon>
        <taxon>Talaromyces sect. Talaromyces</taxon>
    </lineage>
</organism>
<keyword evidence="4" id="KW-0560">Oxidoreductase</keyword>
<evidence type="ECO:0000256" key="3">
    <source>
        <dbReference type="ARBA" id="ARBA00022827"/>
    </source>
</evidence>